<dbReference type="Proteomes" id="UP000663852">
    <property type="component" value="Unassembled WGS sequence"/>
</dbReference>
<dbReference type="EMBL" id="CAJNOJ010000076">
    <property type="protein sequence ID" value="CAF1046359.1"/>
    <property type="molecule type" value="Genomic_DNA"/>
</dbReference>
<organism evidence="2 3">
    <name type="scientific">Adineta ricciae</name>
    <name type="common">Rotifer</name>
    <dbReference type="NCBI Taxonomy" id="249248"/>
    <lineage>
        <taxon>Eukaryota</taxon>
        <taxon>Metazoa</taxon>
        <taxon>Spiralia</taxon>
        <taxon>Gnathifera</taxon>
        <taxon>Rotifera</taxon>
        <taxon>Eurotatoria</taxon>
        <taxon>Bdelloidea</taxon>
        <taxon>Adinetida</taxon>
        <taxon>Adinetidae</taxon>
        <taxon>Adineta</taxon>
    </lineage>
</organism>
<accession>A0A814K9H3</accession>
<name>A0A814K9H3_ADIRI</name>
<protein>
    <submittedName>
        <fullName evidence="2">Uncharacterized protein</fullName>
    </submittedName>
</protein>
<dbReference type="OrthoDB" id="10032805at2759"/>
<feature type="compositionally biased region" description="Basic and acidic residues" evidence="1">
    <location>
        <begin position="136"/>
        <end position="169"/>
    </location>
</feature>
<evidence type="ECO:0000313" key="3">
    <source>
        <dbReference type="Proteomes" id="UP000663852"/>
    </source>
</evidence>
<sequence length="383" mass="44272">MLYMPTTTTTTTTAAPVVVQETEQPPLHATTRYFMLQSSPIVPAVPVMNTTYVYPRYGFVPKPVETSVMKDDIEKSQPIQTFQIAQPVQHVVHHYVQPCSTTTCPGYCELCCPWTKQQHTSSSNADDNRRHQRHSRRDEYERDELNRPDSSKQETIDEKIERIRRELRESNIQQNGRTSPVVEHHIHHRPRSNSRPRSASASREPWRSTNQNDYAWRDSHLPGYREATLARSQTPVDETRTWKETAHERSHQNTQHAKSYFNKKNYVYHPKSESEARKHYIQTTGKDPDREVYQALRGGTTTYQYNGSSASYYDKRQSAHYDHGSCSNVPTTTKTHSLRKIDSTQHHNLYACNEPCLHVIPKQGSASDPPYVKILNAPVTYLH</sequence>
<gene>
    <name evidence="2" type="ORF">EDS130_LOCUS17195</name>
</gene>
<reference evidence="2" key="1">
    <citation type="submission" date="2021-02" db="EMBL/GenBank/DDBJ databases">
        <authorList>
            <person name="Nowell W R."/>
        </authorList>
    </citation>
    <scope>NUCLEOTIDE SEQUENCE</scope>
</reference>
<comment type="caution">
    <text evidence="2">The sequence shown here is derived from an EMBL/GenBank/DDBJ whole genome shotgun (WGS) entry which is preliminary data.</text>
</comment>
<feature type="compositionally biased region" description="Basic residues" evidence="1">
    <location>
        <begin position="185"/>
        <end position="194"/>
    </location>
</feature>
<dbReference type="AlphaFoldDB" id="A0A814K9H3"/>
<evidence type="ECO:0000313" key="2">
    <source>
        <dbReference type="EMBL" id="CAF1046359.1"/>
    </source>
</evidence>
<proteinExistence type="predicted"/>
<feature type="region of interest" description="Disordered" evidence="1">
    <location>
        <begin position="119"/>
        <end position="219"/>
    </location>
</feature>
<evidence type="ECO:0000256" key="1">
    <source>
        <dbReference type="SAM" id="MobiDB-lite"/>
    </source>
</evidence>